<keyword evidence="3" id="KW-1185">Reference proteome</keyword>
<sequence>MQRAPRMFPGDLPQPGWQQVRMGELMGGAGAPARAAAPGRGRQPPRGAEISPGFRLPGVRDTTRVLRRHSVTRCRSMAVDRKARHRSSGLCGRSGRHLGHA</sequence>
<organism evidence="2 3">
    <name type="scientific">Staurois parvus</name>
    <dbReference type="NCBI Taxonomy" id="386267"/>
    <lineage>
        <taxon>Eukaryota</taxon>
        <taxon>Metazoa</taxon>
        <taxon>Chordata</taxon>
        <taxon>Craniata</taxon>
        <taxon>Vertebrata</taxon>
        <taxon>Euteleostomi</taxon>
        <taxon>Amphibia</taxon>
        <taxon>Batrachia</taxon>
        <taxon>Anura</taxon>
        <taxon>Neobatrachia</taxon>
        <taxon>Ranoidea</taxon>
        <taxon>Ranidae</taxon>
        <taxon>Staurois</taxon>
    </lineage>
</organism>
<protein>
    <submittedName>
        <fullName evidence="2">Uncharacterized protein</fullName>
    </submittedName>
</protein>
<proteinExistence type="predicted"/>
<evidence type="ECO:0000313" key="3">
    <source>
        <dbReference type="Proteomes" id="UP001162483"/>
    </source>
</evidence>
<name>A0ABN9GE76_9NEOB</name>
<comment type="caution">
    <text evidence="2">The sequence shown here is derived from an EMBL/GenBank/DDBJ whole genome shotgun (WGS) entry which is preliminary data.</text>
</comment>
<feature type="compositionally biased region" description="Low complexity" evidence="1">
    <location>
        <begin position="31"/>
        <end position="48"/>
    </location>
</feature>
<dbReference type="EMBL" id="CATNWA010018194">
    <property type="protein sequence ID" value="CAI9605866.1"/>
    <property type="molecule type" value="Genomic_DNA"/>
</dbReference>
<gene>
    <name evidence="2" type="ORF">SPARVUS_LOCUS13676611</name>
</gene>
<feature type="region of interest" description="Disordered" evidence="1">
    <location>
        <begin position="25"/>
        <end position="57"/>
    </location>
</feature>
<dbReference type="Proteomes" id="UP001162483">
    <property type="component" value="Unassembled WGS sequence"/>
</dbReference>
<feature type="non-terminal residue" evidence="2">
    <location>
        <position position="101"/>
    </location>
</feature>
<evidence type="ECO:0000313" key="2">
    <source>
        <dbReference type="EMBL" id="CAI9605866.1"/>
    </source>
</evidence>
<accession>A0ABN9GE76</accession>
<reference evidence="2" key="1">
    <citation type="submission" date="2023-05" db="EMBL/GenBank/DDBJ databases">
        <authorList>
            <person name="Stuckert A."/>
        </authorList>
    </citation>
    <scope>NUCLEOTIDE SEQUENCE</scope>
</reference>
<evidence type="ECO:0000256" key="1">
    <source>
        <dbReference type="SAM" id="MobiDB-lite"/>
    </source>
</evidence>
<feature type="region of interest" description="Disordered" evidence="1">
    <location>
        <begin position="77"/>
        <end position="101"/>
    </location>
</feature>